<dbReference type="SUPFAM" id="SSF53098">
    <property type="entry name" value="Ribonuclease H-like"/>
    <property type="match status" value="1"/>
</dbReference>
<dbReference type="InterPro" id="IPR009057">
    <property type="entry name" value="Homeodomain-like_sf"/>
</dbReference>
<dbReference type="InterPro" id="IPR012337">
    <property type="entry name" value="RNaseH-like_sf"/>
</dbReference>
<dbReference type="InterPro" id="IPR001584">
    <property type="entry name" value="Integrase_cat-core"/>
</dbReference>
<gene>
    <name evidence="2" type="ORF">GCM10009416_47610</name>
</gene>
<comment type="caution">
    <text evidence="2">The sequence shown here is derived from an EMBL/GenBank/DDBJ whole genome shotgun (WGS) entry which is preliminary data.</text>
</comment>
<feature type="domain" description="Integrase catalytic" evidence="1">
    <location>
        <begin position="120"/>
        <end position="278"/>
    </location>
</feature>
<reference evidence="2 3" key="1">
    <citation type="journal article" date="2019" name="Int. J. Syst. Evol. Microbiol.">
        <title>The Global Catalogue of Microorganisms (GCM) 10K type strain sequencing project: providing services to taxonomists for standard genome sequencing and annotation.</title>
        <authorList>
            <consortium name="The Broad Institute Genomics Platform"/>
            <consortium name="The Broad Institute Genome Sequencing Center for Infectious Disease"/>
            <person name="Wu L."/>
            <person name="Ma J."/>
        </authorList>
    </citation>
    <scope>NUCLEOTIDE SEQUENCE [LARGE SCALE GENOMIC DNA]</scope>
    <source>
        <strain evidence="2 3">JCM 9933</strain>
    </source>
</reference>
<evidence type="ECO:0000313" key="2">
    <source>
        <dbReference type="EMBL" id="GAA0604468.1"/>
    </source>
</evidence>
<dbReference type="Proteomes" id="UP001501588">
    <property type="component" value="Unassembled WGS sequence"/>
</dbReference>
<proteinExistence type="predicted"/>
<evidence type="ECO:0000259" key="1">
    <source>
        <dbReference type="PROSITE" id="PS50994"/>
    </source>
</evidence>
<dbReference type="InterPro" id="IPR036397">
    <property type="entry name" value="RNaseH_sf"/>
</dbReference>
<evidence type="ECO:0000313" key="3">
    <source>
        <dbReference type="Proteomes" id="UP001501588"/>
    </source>
</evidence>
<keyword evidence="3" id="KW-1185">Reference proteome</keyword>
<dbReference type="PROSITE" id="PS50994">
    <property type="entry name" value="INTEGRASE"/>
    <property type="match status" value="1"/>
</dbReference>
<organism evidence="2 3">
    <name type="scientific">Craurococcus roseus</name>
    <dbReference type="NCBI Taxonomy" id="77585"/>
    <lineage>
        <taxon>Bacteria</taxon>
        <taxon>Pseudomonadati</taxon>
        <taxon>Pseudomonadota</taxon>
        <taxon>Alphaproteobacteria</taxon>
        <taxon>Acetobacterales</taxon>
        <taxon>Acetobacteraceae</taxon>
        <taxon>Craurococcus</taxon>
    </lineage>
</organism>
<protein>
    <submittedName>
        <fullName evidence="2">IS481 family transposase</fullName>
    </submittedName>
</protein>
<accession>A0ABN1G5J4</accession>
<sequence>MKRLEARRELGDAGAVCRRFGISRPTLRKRLRRYDAEGEAGLRERSRRPRRSPAWKAGPAEEELILGLRRDRRLGAKRLRVELRRLHGLRLSPSIIHKVLVRHGLCALPRRARPRHKPKRYSRPVPGDRVQIDTRKIRPGLWQSTAVDDRSRYPVGGLAGGPSAAAALAFLGQVLDEAPFAIQRAQTDRRAGFFADAVQRRLMAETVKFRPVPPRPPHLNGEVERAQRTALEAFWATVEARVPDIGDQLAVRAHHRNWDRPHEALSGACPIAGVCERAAKTPVWAEIDAACDAARERTQVREFAVETALRRLK</sequence>
<dbReference type="Pfam" id="PF13565">
    <property type="entry name" value="HTH_32"/>
    <property type="match status" value="1"/>
</dbReference>
<dbReference type="EMBL" id="BAAAFZ010000094">
    <property type="protein sequence ID" value="GAA0604468.1"/>
    <property type="molecule type" value="Genomic_DNA"/>
</dbReference>
<name>A0ABN1G5J4_9PROT</name>
<dbReference type="SUPFAM" id="SSF46689">
    <property type="entry name" value="Homeodomain-like"/>
    <property type="match status" value="1"/>
</dbReference>
<dbReference type="Gene3D" id="3.30.420.10">
    <property type="entry name" value="Ribonuclease H-like superfamily/Ribonuclease H"/>
    <property type="match status" value="1"/>
</dbReference>